<evidence type="ECO:0000256" key="1">
    <source>
        <dbReference type="SAM" id="MobiDB-lite"/>
    </source>
</evidence>
<dbReference type="GeneID" id="54298720"/>
<dbReference type="EMBL" id="ML995503">
    <property type="protein sequence ID" value="KAF2137422.1"/>
    <property type="molecule type" value="Genomic_DNA"/>
</dbReference>
<protein>
    <submittedName>
        <fullName evidence="2">Uncharacterized protein</fullName>
    </submittedName>
</protein>
<keyword evidence="3" id="KW-1185">Reference proteome</keyword>
<evidence type="ECO:0000313" key="3">
    <source>
        <dbReference type="Proteomes" id="UP000799438"/>
    </source>
</evidence>
<evidence type="ECO:0000313" key="2">
    <source>
        <dbReference type="EMBL" id="KAF2137422.1"/>
    </source>
</evidence>
<dbReference type="OrthoDB" id="5273647at2759"/>
<organism evidence="2 3">
    <name type="scientific">Aplosporella prunicola CBS 121167</name>
    <dbReference type="NCBI Taxonomy" id="1176127"/>
    <lineage>
        <taxon>Eukaryota</taxon>
        <taxon>Fungi</taxon>
        <taxon>Dikarya</taxon>
        <taxon>Ascomycota</taxon>
        <taxon>Pezizomycotina</taxon>
        <taxon>Dothideomycetes</taxon>
        <taxon>Dothideomycetes incertae sedis</taxon>
        <taxon>Botryosphaeriales</taxon>
        <taxon>Aplosporellaceae</taxon>
        <taxon>Aplosporella</taxon>
    </lineage>
</organism>
<reference evidence="2" key="1">
    <citation type="journal article" date="2020" name="Stud. Mycol.">
        <title>101 Dothideomycetes genomes: a test case for predicting lifestyles and emergence of pathogens.</title>
        <authorList>
            <person name="Haridas S."/>
            <person name="Albert R."/>
            <person name="Binder M."/>
            <person name="Bloem J."/>
            <person name="Labutti K."/>
            <person name="Salamov A."/>
            <person name="Andreopoulos B."/>
            <person name="Baker S."/>
            <person name="Barry K."/>
            <person name="Bills G."/>
            <person name="Bluhm B."/>
            <person name="Cannon C."/>
            <person name="Castanera R."/>
            <person name="Culley D."/>
            <person name="Daum C."/>
            <person name="Ezra D."/>
            <person name="Gonzalez J."/>
            <person name="Henrissat B."/>
            <person name="Kuo A."/>
            <person name="Liang C."/>
            <person name="Lipzen A."/>
            <person name="Lutzoni F."/>
            <person name="Magnuson J."/>
            <person name="Mondo S."/>
            <person name="Nolan M."/>
            <person name="Ohm R."/>
            <person name="Pangilinan J."/>
            <person name="Park H.-J."/>
            <person name="Ramirez L."/>
            <person name="Alfaro M."/>
            <person name="Sun H."/>
            <person name="Tritt A."/>
            <person name="Yoshinaga Y."/>
            <person name="Zwiers L.-H."/>
            <person name="Turgeon B."/>
            <person name="Goodwin S."/>
            <person name="Spatafora J."/>
            <person name="Crous P."/>
            <person name="Grigoriev I."/>
        </authorList>
    </citation>
    <scope>NUCLEOTIDE SEQUENCE</scope>
    <source>
        <strain evidence="2">CBS 121167</strain>
    </source>
</reference>
<dbReference type="RefSeq" id="XP_033393137.1">
    <property type="nucleotide sequence ID" value="XM_033541224.1"/>
</dbReference>
<dbReference type="Proteomes" id="UP000799438">
    <property type="component" value="Unassembled WGS sequence"/>
</dbReference>
<sequence>MASFFSATKTAKPQSYPLARNVTLRTVLTILHDHALLARIFWPGEPASALLHDENTSPYHEGDTSTSLTIGPPSTSSKVLLTTLRDGAKCTEELPLGITITVTYTVTTRDGDDAEEKSTNSTDDTLTGIAKSGLDRVSLREERTVAAFRPVMPLVKCKDEVTVKTRNLLRVMEAVGKGEDVEVAVEGLGEGGLGGACDGASSADGDVGAEKCKAE</sequence>
<dbReference type="AlphaFoldDB" id="A0A6A6AZQ2"/>
<accession>A0A6A6AZQ2</accession>
<name>A0A6A6AZQ2_9PEZI</name>
<feature type="region of interest" description="Disordered" evidence="1">
    <location>
        <begin position="53"/>
        <end position="72"/>
    </location>
</feature>
<proteinExistence type="predicted"/>
<feature type="compositionally biased region" description="Basic and acidic residues" evidence="1">
    <location>
        <begin position="53"/>
        <end position="63"/>
    </location>
</feature>
<gene>
    <name evidence="2" type="ORF">K452DRAFT_291664</name>
</gene>